<organism evidence="16 17">
    <name type="scientific">Callorhinchus milii</name>
    <name type="common">Ghost shark</name>
    <dbReference type="NCBI Taxonomy" id="7868"/>
    <lineage>
        <taxon>Eukaryota</taxon>
        <taxon>Metazoa</taxon>
        <taxon>Chordata</taxon>
        <taxon>Craniata</taxon>
        <taxon>Vertebrata</taxon>
        <taxon>Chondrichthyes</taxon>
        <taxon>Holocephali</taxon>
        <taxon>Chimaeriformes</taxon>
        <taxon>Callorhinchidae</taxon>
        <taxon>Callorhinchus</taxon>
    </lineage>
</organism>
<evidence type="ECO:0000256" key="1">
    <source>
        <dbReference type="ARBA" id="ARBA00004109"/>
    </source>
</evidence>
<evidence type="ECO:0000256" key="11">
    <source>
        <dbReference type="ARBA" id="ARBA00023242"/>
    </source>
</evidence>
<dbReference type="SMART" id="SM00320">
    <property type="entry name" value="WD40"/>
    <property type="match status" value="5"/>
</dbReference>
<keyword evidence="5" id="KW-0597">Phosphoprotein</keyword>
<dbReference type="GO" id="GO:0043161">
    <property type="term" value="P:proteasome-mediated ubiquitin-dependent protein catabolic process"/>
    <property type="evidence" value="ECO:0007669"/>
    <property type="project" value="TreeGrafter"/>
</dbReference>
<dbReference type="Proteomes" id="UP000314986">
    <property type="component" value="Unassembled WGS sequence"/>
</dbReference>
<keyword evidence="8" id="KW-0227">DNA damage</keyword>
<evidence type="ECO:0000256" key="6">
    <source>
        <dbReference type="ARBA" id="ARBA00022574"/>
    </source>
</evidence>
<dbReference type="OMA" id="WIPAPRE"/>
<dbReference type="FunFam" id="2.130.10.10:FF:000130">
    <property type="entry name" value="DNA excision repair protein ERCC-8"/>
    <property type="match status" value="1"/>
</dbReference>
<comment type="subunit">
    <text evidence="13">Part of the CSA complex (also named DCX(ERCC8) complex), a DCX E3 ubiquitin-protein ligase complex containing ERCC8, RBX1, DDB1 and CUL4A; the CSA complex interacts with RNA polymerase II; upon UV irradiation it interacts with the COP9 signalosome and preferentially with the hyperphosphorylated form of RNA polymerase II. Interacts with ERCC6/CSB (via CIM motif); promoting recruitment to lesion-stalled RNA polymerase II (Pol II). Interacts with KIAA1530/UVSSA. Interacts with a subunit of RNA polymerase II TFIIH.</text>
</comment>
<evidence type="ECO:0000256" key="2">
    <source>
        <dbReference type="ARBA" id="ARBA00004286"/>
    </source>
</evidence>
<dbReference type="InterPro" id="IPR015943">
    <property type="entry name" value="WD40/YVTN_repeat-like_dom_sf"/>
</dbReference>
<gene>
    <name evidence="16" type="primary">ercc8</name>
</gene>
<feature type="repeat" description="WD" evidence="15">
    <location>
        <begin position="331"/>
        <end position="362"/>
    </location>
</feature>
<evidence type="ECO:0000256" key="7">
    <source>
        <dbReference type="ARBA" id="ARBA00022737"/>
    </source>
</evidence>
<dbReference type="AlphaFoldDB" id="A0A4W3JTP5"/>
<dbReference type="PRINTS" id="PR00320">
    <property type="entry name" value="GPROTEINBRPT"/>
</dbReference>
<reference evidence="17" key="1">
    <citation type="journal article" date="2006" name="Science">
        <title>Ancient noncoding elements conserved in the human genome.</title>
        <authorList>
            <person name="Venkatesh B."/>
            <person name="Kirkness E.F."/>
            <person name="Loh Y.H."/>
            <person name="Halpern A.L."/>
            <person name="Lee A.P."/>
            <person name="Johnson J."/>
            <person name="Dandona N."/>
            <person name="Viswanathan L.D."/>
            <person name="Tay A."/>
            <person name="Venter J.C."/>
            <person name="Strausberg R.L."/>
            <person name="Brenner S."/>
        </authorList>
    </citation>
    <scope>NUCLEOTIDE SEQUENCE [LARGE SCALE GENOMIC DNA]</scope>
</reference>
<keyword evidence="10" id="KW-0234">DNA repair</keyword>
<reference evidence="16" key="4">
    <citation type="submission" date="2025-08" db="UniProtKB">
        <authorList>
            <consortium name="Ensembl"/>
        </authorList>
    </citation>
    <scope>IDENTIFICATION</scope>
</reference>
<dbReference type="GO" id="GO:0005694">
    <property type="term" value="C:chromosome"/>
    <property type="evidence" value="ECO:0007669"/>
    <property type="project" value="UniProtKB-SubCell"/>
</dbReference>
<dbReference type="CTD" id="1161"/>
<dbReference type="GeneID" id="103177805"/>
<proteinExistence type="predicted"/>
<feature type="repeat" description="WD" evidence="15">
    <location>
        <begin position="182"/>
        <end position="217"/>
    </location>
</feature>
<dbReference type="OrthoDB" id="361494at2759"/>
<feature type="repeat" description="WD" evidence="15">
    <location>
        <begin position="95"/>
        <end position="131"/>
    </location>
</feature>
<dbReference type="InParanoid" id="A0A4W3JTP5"/>
<keyword evidence="11" id="KW-0539">Nucleus</keyword>
<dbReference type="InterPro" id="IPR036322">
    <property type="entry name" value="WD40_repeat_dom_sf"/>
</dbReference>
<dbReference type="InterPro" id="IPR042238">
    <property type="entry name" value="Rad28/ERCC8/Ckn1/ATCSA-1"/>
</dbReference>
<evidence type="ECO:0000256" key="5">
    <source>
        <dbReference type="ARBA" id="ARBA00022553"/>
    </source>
</evidence>
<evidence type="ECO:0000256" key="14">
    <source>
        <dbReference type="ARBA" id="ARBA00071995"/>
    </source>
</evidence>
<comment type="function">
    <text evidence="12">Substrate-recognition component of the CSA complex, a DCX (DDB1-CUL4-X-box) E3 ubiquitin-protein ligase complex, involved in transcription-coupled nucleotide excision repair (TC-NER), a process during which RNA polymerase II-blocking lesions are rapidly removed from the transcribed strand of active genes. Following recruitment to lesion-stalled RNA polymerase II (Pol II), the CSA complex mediates ubiquitination of Pol II subunit POLR2A/RPB1 at 'Lys-1268', a critical TC-NER checkpoint, governing RNA Pol II stability and initiating DNA damage excision by TFIIH recruitment. The CSA complex also promotes the ubiquitination and subsequent proteasomal degradation of ERCC6/CSB in a UV-dependent manner; ERCC6 degradation is essential for the recovery of RNA synthesis after transcription-coupled repair. Also plays a role in DNA double-strand breaks (DSSBs) repair by non-homologous end joining (NHEJ).</text>
</comment>
<evidence type="ECO:0000313" key="16">
    <source>
        <dbReference type="Ensembl" id="ENSCMIP00000046884.1"/>
    </source>
</evidence>
<keyword evidence="9" id="KW-0833">Ubl conjugation pathway</keyword>
<dbReference type="GO" id="GO:0000109">
    <property type="term" value="C:nucleotide-excision repair complex"/>
    <property type="evidence" value="ECO:0007669"/>
    <property type="project" value="TreeGrafter"/>
</dbReference>
<dbReference type="GO" id="GO:0006283">
    <property type="term" value="P:transcription-coupled nucleotide-excision repair"/>
    <property type="evidence" value="ECO:0007669"/>
    <property type="project" value="InterPro"/>
</dbReference>
<evidence type="ECO:0000256" key="9">
    <source>
        <dbReference type="ARBA" id="ARBA00022786"/>
    </source>
</evidence>
<reference evidence="17" key="3">
    <citation type="journal article" date="2014" name="Nature">
        <title>Elephant shark genome provides unique insights into gnathostome evolution.</title>
        <authorList>
            <consortium name="International Elephant Shark Genome Sequencing Consortium"/>
            <person name="Venkatesh B."/>
            <person name="Lee A.P."/>
            <person name="Ravi V."/>
            <person name="Maurya A.K."/>
            <person name="Lian M.M."/>
            <person name="Swann J.B."/>
            <person name="Ohta Y."/>
            <person name="Flajnik M.F."/>
            <person name="Sutoh Y."/>
            <person name="Kasahara M."/>
            <person name="Hoon S."/>
            <person name="Gangu V."/>
            <person name="Roy S.W."/>
            <person name="Irimia M."/>
            <person name="Korzh V."/>
            <person name="Kondrychyn I."/>
            <person name="Lim Z.W."/>
            <person name="Tay B.H."/>
            <person name="Tohari S."/>
            <person name="Kong K.W."/>
            <person name="Ho S."/>
            <person name="Lorente-Galdos B."/>
            <person name="Quilez J."/>
            <person name="Marques-Bonet T."/>
            <person name="Raney B.J."/>
            <person name="Ingham P.W."/>
            <person name="Tay A."/>
            <person name="Hillier L.W."/>
            <person name="Minx P."/>
            <person name="Boehm T."/>
            <person name="Wilson R.K."/>
            <person name="Brenner S."/>
            <person name="Warren W.C."/>
        </authorList>
    </citation>
    <scope>NUCLEOTIDE SEQUENCE [LARGE SCALE GENOMIC DNA]</scope>
</reference>
<protein>
    <recommendedName>
        <fullName evidence="14">DNA excision repair protein ERCC-8</fullName>
    </recommendedName>
</protein>
<evidence type="ECO:0000256" key="15">
    <source>
        <dbReference type="PROSITE-ProRule" id="PRU00221"/>
    </source>
</evidence>
<accession>A0A4W3JTP5</accession>
<feature type="repeat" description="WD" evidence="15">
    <location>
        <begin position="39"/>
        <end position="75"/>
    </location>
</feature>
<reference evidence="17" key="2">
    <citation type="journal article" date="2007" name="PLoS Biol.">
        <title>Survey sequencing and comparative analysis of the elephant shark (Callorhinchus milii) genome.</title>
        <authorList>
            <person name="Venkatesh B."/>
            <person name="Kirkness E.F."/>
            <person name="Loh Y.H."/>
            <person name="Halpern A.L."/>
            <person name="Lee A.P."/>
            <person name="Johnson J."/>
            <person name="Dandona N."/>
            <person name="Viswanathan L.D."/>
            <person name="Tay A."/>
            <person name="Venter J.C."/>
            <person name="Strausberg R.L."/>
            <person name="Brenner S."/>
        </authorList>
    </citation>
    <scope>NUCLEOTIDE SEQUENCE [LARGE SCALE GENOMIC DNA]</scope>
</reference>
<evidence type="ECO:0000256" key="13">
    <source>
        <dbReference type="ARBA" id="ARBA00062934"/>
    </source>
</evidence>
<dbReference type="Ensembl" id="ENSCMIT00000047548.1">
    <property type="protein sequence ID" value="ENSCMIP00000046884.1"/>
    <property type="gene ID" value="ENSCMIG00000019244.1"/>
</dbReference>
<name>A0A4W3JTP5_CALMI</name>
<dbReference type="InterPro" id="IPR020472">
    <property type="entry name" value="WD40_PAC1"/>
</dbReference>
<dbReference type="PANTHER" id="PTHR46202:SF1">
    <property type="entry name" value="DNA EXCISION REPAIR PROTEIN ERCC-8"/>
    <property type="match status" value="1"/>
</dbReference>
<keyword evidence="7" id="KW-0677">Repeat</keyword>
<keyword evidence="6 15" id="KW-0853">WD repeat</keyword>
<dbReference type="InterPro" id="IPR019775">
    <property type="entry name" value="WD40_repeat_CS"/>
</dbReference>
<keyword evidence="17" id="KW-1185">Reference proteome</keyword>
<evidence type="ECO:0000256" key="3">
    <source>
        <dbReference type="ARBA" id="ARBA00004906"/>
    </source>
</evidence>
<dbReference type="GO" id="GO:0016363">
    <property type="term" value="C:nuclear matrix"/>
    <property type="evidence" value="ECO:0007669"/>
    <property type="project" value="UniProtKB-SubCell"/>
</dbReference>
<comment type="pathway">
    <text evidence="3">Protein modification; protein ubiquitination.</text>
</comment>
<keyword evidence="4" id="KW-0158">Chromosome</keyword>
<dbReference type="PROSITE" id="PS50082">
    <property type="entry name" value="WD_REPEATS_2"/>
    <property type="match status" value="5"/>
</dbReference>
<evidence type="ECO:0000313" key="17">
    <source>
        <dbReference type="Proteomes" id="UP000314986"/>
    </source>
</evidence>
<dbReference type="STRING" id="7868.ENSCMIP00000046884"/>
<dbReference type="KEGG" id="cmk:103177805"/>
<dbReference type="PROSITE" id="PS50294">
    <property type="entry name" value="WD_REPEATS_REGION"/>
    <property type="match status" value="2"/>
</dbReference>
<dbReference type="InterPro" id="IPR001680">
    <property type="entry name" value="WD40_rpt"/>
</dbReference>
<dbReference type="GO" id="GO:0031464">
    <property type="term" value="C:Cul4A-RING E3 ubiquitin ligase complex"/>
    <property type="evidence" value="ECO:0007669"/>
    <property type="project" value="TreeGrafter"/>
</dbReference>
<reference evidence="16" key="5">
    <citation type="submission" date="2025-09" db="UniProtKB">
        <authorList>
            <consortium name="Ensembl"/>
        </authorList>
    </citation>
    <scope>IDENTIFICATION</scope>
</reference>
<dbReference type="Gene3D" id="2.130.10.10">
    <property type="entry name" value="YVTN repeat-like/Quinoprotein amine dehydrogenase"/>
    <property type="match status" value="1"/>
</dbReference>
<feature type="repeat" description="WD" evidence="15">
    <location>
        <begin position="242"/>
        <end position="283"/>
    </location>
</feature>
<sequence>MLGLLSARQGGFNEPLTLRRAESTRRVLNLELNKDRDVQRIHGSGVNTIDIDPIEGKYMLSGGSDGVIVIYDLENISRKPQYTCKAICTVGRSHQHSHKFSVETVQWYPCDTGMFTSSSFDKTLKIWDTNSLLPAEVFTFEGTVYCHHMSPIATKHCLIAVGTKNPKVQLCDLKSGSFTHILQGHKGEVLSVKWSPRHEHILVTASADSKVRFWDVRQAAGSVIVLDQHNGETAKSSSEAGNTAHYGRVNGLCFTSDGLHLLTIGTDDRMRLWNSSTGVNTLVNYGKVGNESRKSLQFTVSSGCSPDFAFVPVGSCISVYDIYSGQLLTELRGHYNSVNCCIFQSDFQELYSGGSDVNILSWVPDLGRIVVEEEEPVGSGVSTSVNRAFQDEWSSSEEEN</sequence>
<dbReference type="PROSITE" id="PS00678">
    <property type="entry name" value="WD_REPEATS_1"/>
    <property type="match status" value="2"/>
</dbReference>
<dbReference type="GO" id="GO:0000209">
    <property type="term" value="P:protein polyubiquitination"/>
    <property type="evidence" value="ECO:0007669"/>
    <property type="project" value="TreeGrafter"/>
</dbReference>
<dbReference type="SUPFAM" id="SSF50978">
    <property type="entry name" value="WD40 repeat-like"/>
    <property type="match status" value="1"/>
</dbReference>
<evidence type="ECO:0000256" key="12">
    <source>
        <dbReference type="ARBA" id="ARBA00054544"/>
    </source>
</evidence>
<dbReference type="GeneTree" id="ENSGT00390000009065"/>
<evidence type="ECO:0000256" key="8">
    <source>
        <dbReference type="ARBA" id="ARBA00022763"/>
    </source>
</evidence>
<dbReference type="PANTHER" id="PTHR46202">
    <property type="entry name" value="DNA EXCISION REPAIR PROTEIN ERCC-8"/>
    <property type="match status" value="1"/>
</dbReference>
<dbReference type="GO" id="GO:0009416">
    <property type="term" value="P:response to light stimulus"/>
    <property type="evidence" value="ECO:0007669"/>
    <property type="project" value="UniProtKB-ARBA"/>
</dbReference>
<evidence type="ECO:0000256" key="10">
    <source>
        <dbReference type="ARBA" id="ARBA00023204"/>
    </source>
</evidence>
<evidence type="ECO:0000256" key="4">
    <source>
        <dbReference type="ARBA" id="ARBA00022454"/>
    </source>
</evidence>
<dbReference type="RefSeq" id="XP_007890338.1">
    <property type="nucleotide sequence ID" value="XM_007892147.2"/>
</dbReference>
<dbReference type="Pfam" id="PF00400">
    <property type="entry name" value="WD40"/>
    <property type="match status" value="5"/>
</dbReference>
<comment type="subcellular location">
    <subcellularLocation>
        <location evidence="2">Chromosome</location>
    </subcellularLocation>
    <subcellularLocation>
        <location evidence="1">Nucleus matrix</location>
    </subcellularLocation>
</comment>